<evidence type="ECO:0000313" key="2">
    <source>
        <dbReference type="EMBL" id="KYF74574.1"/>
    </source>
</evidence>
<keyword evidence="1" id="KW-0472">Membrane</keyword>
<keyword evidence="1" id="KW-0812">Transmembrane</keyword>
<keyword evidence="1" id="KW-1133">Transmembrane helix</keyword>
<accession>A0A150R2Z1</accession>
<dbReference type="SUPFAM" id="SSF50494">
    <property type="entry name" value="Trypsin-like serine proteases"/>
    <property type="match status" value="1"/>
</dbReference>
<dbReference type="Gene3D" id="2.40.10.10">
    <property type="entry name" value="Trypsin-like serine proteases"/>
    <property type="match status" value="2"/>
</dbReference>
<sequence>MLISSAVSAATGRAKPRGTVEINAMLHKEVHAATAGQRRTTYILALLLVVALASLAALIVYNRSSHDEIAQLRAELARLPPEDPRRKEIERRLGTLHPSNANFGRNLHDRSRKGIFMLASGREGFCTAFAVRPSVLATNAHCITAAKRRGGSIVALENEGRGQVSFAVTSMRTHPQHRDSADQLTPDIGVVSIAGRAAAVLELATREELAAAGAGDDVYLIGFPERLTDAANPVATFLAANIGRITGANGRPAAFAEAWLIQHDARSTSGMNGSPIFNGQGKVIGINAGGYLEGNDETISGQKTEVVKASPYKFGMRIDLLDAILR</sequence>
<comment type="caution">
    <text evidence="2">The sequence shown here is derived from an EMBL/GenBank/DDBJ whole genome shotgun (WGS) entry which is preliminary data.</text>
</comment>
<dbReference type="OrthoDB" id="5492201at2"/>
<dbReference type="InterPro" id="IPR043504">
    <property type="entry name" value="Peptidase_S1_PA_chymotrypsin"/>
</dbReference>
<reference evidence="2 3" key="1">
    <citation type="submission" date="2014-02" db="EMBL/GenBank/DDBJ databases">
        <title>The small core and large imbalanced accessory genome model reveals a collaborative survival strategy of Sorangium cellulosum strains in nature.</title>
        <authorList>
            <person name="Han K."/>
            <person name="Peng R."/>
            <person name="Blom J."/>
            <person name="Li Y.-Z."/>
        </authorList>
    </citation>
    <scope>NUCLEOTIDE SEQUENCE [LARGE SCALE GENOMIC DNA]</scope>
    <source>
        <strain evidence="2 3">So0008-312</strain>
    </source>
</reference>
<gene>
    <name evidence="2" type="ORF">BE15_35440</name>
</gene>
<dbReference type="AlphaFoldDB" id="A0A150R2Z1"/>
<dbReference type="InterPro" id="IPR009003">
    <property type="entry name" value="Peptidase_S1_PA"/>
</dbReference>
<protein>
    <recommendedName>
        <fullName evidence="4">Serine protease</fullName>
    </recommendedName>
</protein>
<evidence type="ECO:0008006" key="4">
    <source>
        <dbReference type="Google" id="ProtNLM"/>
    </source>
</evidence>
<proteinExistence type="predicted"/>
<dbReference type="Proteomes" id="UP000075260">
    <property type="component" value="Unassembled WGS sequence"/>
</dbReference>
<organism evidence="2 3">
    <name type="scientific">Sorangium cellulosum</name>
    <name type="common">Polyangium cellulosum</name>
    <dbReference type="NCBI Taxonomy" id="56"/>
    <lineage>
        <taxon>Bacteria</taxon>
        <taxon>Pseudomonadati</taxon>
        <taxon>Myxococcota</taxon>
        <taxon>Polyangia</taxon>
        <taxon>Polyangiales</taxon>
        <taxon>Polyangiaceae</taxon>
        <taxon>Sorangium</taxon>
    </lineage>
</organism>
<dbReference type="EMBL" id="JEMA01000074">
    <property type="protein sequence ID" value="KYF74574.1"/>
    <property type="molecule type" value="Genomic_DNA"/>
</dbReference>
<feature type="transmembrane region" description="Helical" evidence="1">
    <location>
        <begin position="42"/>
        <end position="61"/>
    </location>
</feature>
<dbReference type="Pfam" id="PF13365">
    <property type="entry name" value="Trypsin_2"/>
    <property type="match status" value="1"/>
</dbReference>
<name>A0A150R2Z1_SORCE</name>
<evidence type="ECO:0000313" key="3">
    <source>
        <dbReference type="Proteomes" id="UP000075260"/>
    </source>
</evidence>
<evidence type="ECO:0000256" key="1">
    <source>
        <dbReference type="SAM" id="Phobius"/>
    </source>
</evidence>